<sequence length="171" mass="18543">MTVLGLGLAPLLGTGAAVAAPEQAFQMTLPAVELPPVRFNDPDGKAMTLEDLRGKTILLNIWATWCPPCVKEMPTLDALQKRLGDDDFQVVILSIDKAKPEVVQAFLDKLGVTELAAYQDDTMLSLSALQGGGLPVTLLIDPEGREIGRLEGPAEWDSEEMIEFIESKIVR</sequence>
<dbReference type="STRING" id="1267768.BV394_12335"/>
<reference evidence="6 7" key="1">
    <citation type="submission" date="2017-01" db="EMBL/GenBank/DDBJ databases">
        <title>Genomic analysis of Xuhuaishuia manganoxidans DY6-4.</title>
        <authorList>
            <person name="Wang X."/>
        </authorList>
    </citation>
    <scope>NUCLEOTIDE SEQUENCE [LARGE SCALE GENOMIC DNA]</scope>
    <source>
        <strain evidence="6 7">DY6-4</strain>
    </source>
</reference>
<dbReference type="GO" id="GO:0017004">
    <property type="term" value="P:cytochrome complex assembly"/>
    <property type="evidence" value="ECO:0007669"/>
    <property type="project" value="UniProtKB-KW"/>
</dbReference>
<dbReference type="GO" id="GO:0015036">
    <property type="term" value="F:disulfide oxidoreductase activity"/>
    <property type="evidence" value="ECO:0007669"/>
    <property type="project" value="UniProtKB-ARBA"/>
</dbReference>
<dbReference type="EMBL" id="CP019124">
    <property type="protein sequence ID" value="APX91139.1"/>
    <property type="molecule type" value="Genomic_DNA"/>
</dbReference>
<dbReference type="Proteomes" id="UP000187266">
    <property type="component" value="Chromosome"/>
</dbReference>
<evidence type="ECO:0000259" key="5">
    <source>
        <dbReference type="PROSITE" id="PS51352"/>
    </source>
</evidence>
<proteinExistence type="predicted"/>
<dbReference type="InterPro" id="IPR017937">
    <property type="entry name" value="Thioredoxin_CS"/>
</dbReference>
<evidence type="ECO:0000256" key="3">
    <source>
        <dbReference type="ARBA" id="ARBA00023284"/>
    </source>
</evidence>
<evidence type="ECO:0000256" key="1">
    <source>
        <dbReference type="ARBA" id="ARBA00004196"/>
    </source>
</evidence>
<dbReference type="CDD" id="cd02966">
    <property type="entry name" value="TlpA_like_family"/>
    <property type="match status" value="1"/>
</dbReference>
<dbReference type="Pfam" id="PF08534">
    <property type="entry name" value="Redoxin"/>
    <property type="match status" value="1"/>
</dbReference>
<evidence type="ECO:0000313" key="6">
    <source>
        <dbReference type="EMBL" id="APX91139.1"/>
    </source>
</evidence>
<feature type="signal peptide" evidence="4">
    <location>
        <begin position="1"/>
        <end position="19"/>
    </location>
</feature>
<keyword evidence="4" id="KW-0732">Signal</keyword>
<keyword evidence="2" id="KW-0201">Cytochrome c-type biogenesis</keyword>
<name>A0A1U7DMN5_9RHOB</name>
<feature type="domain" description="Thioredoxin" evidence="5">
    <location>
        <begin position="28"/>
        <end position="170"/>
    </location>
</feature>
<dbReference type="GO" id="GO:0030313">
    <property type="term" value="C:cell envelope"/>
    <property type="evidence" value="ECO:0007669"/>
    <property type="project" value="UniProtKB-SubCell"/>
</dbReference>
<dbReference type="AlphaFoldDB" id="A0A1U7DMN5"/>
<dbReference type="SUPFAM" id="SSF52833">
    <property type="entry name" value="Thioredoxin-like"/>
    <property type="match status" value="1"/>
</dbReference>
<protein>
    <recommendedName>
        <fullName evidence="5">Thioredoxin domain-containing protein</fullName>
    </recommendedName>
</protein>
<accession>A0A1U7DMN5</accession>
<dbReference type="PANTHER" id="PTHR42852">
    <property type="entry name" value="THIOL:DISULFIDE INTERCHANGE PROTEIN DSBE"/>
    <property type="match status" value="1"/>
</dbReference>
<organism evidence="6 7">
    <name type="scientific">Brevirhabdus pacifica</name>
    <dbReference type="NCBI Taxonomy" id="1267768"/>
    <lineage>
        <taxon>Bacteria</taxon>
        <taxon>Pseudomonadati</taxon>
        <taxon>Pseudomonadota</taxon>
        <taxon>Alphaproteobacteria</taxon>
        <taxon>Rhodobacterales</taxon>
        <taxon>Paracoccaceae</taxon>
        <taxon>Brevirhabdus</taxon>
    </lineage>
</organism>
<dbReference type="PROSITE" id="PS00194">
    <property type="entry name" value="THIOREDOXIN_1"/>
    <property type="match status" value="1"/>
</dbReference>
<dbReference type="PANTHER" id="PTHR42852:SF17">
    <property type="entry name" value="THIOREDOXIN-LIKE PROTEIN HI_1115"/>
    <property type="match status" value="1"/>
</dbReference>
<dbReference type="InterPro" id="IPR050553">
    <property type="entry name" value="Thioredoxin_ResA/DsbE_sf"/>
</dbReference>
<evidence type="ECO:0000256" key="2">
    <source>
        <dbReference type="ARBA" id="ARBA00022748"/>
    </source>
</evidence>
<feature type="chain" id="PRO_5012211312" description="Thioredoxin domain-containing protein" evidence="4">
    <location>
        <begin position="20"/>
        <end position="171"/>
    </location>
</feature>
<evidence type="ECO:0000256" key="4">
    <source>
        <dbReference type="SAM" id="SignalP"/>
    </source>
</evidence>
<dbReference type="InterPro" id="IPR013740">
    <property type="entry name" value="Redoxin"/>
</dbReference>
<dbReference type="InterPro" id="IPR036249">
    <property type="entry name" value="Thioredoxin-like_sf"/>
</dbReference>
<keyword evidence="3" id="KW-0676">Redox-active center</keyword>
<comment type="subcellular location">
    <subcellularLocation>
        <location evidence="1">Cell envelope</location>
    </subcellularLocation>
</comment>
<dbReference type="PROSITE" id="PS51352">
    <property type="entry name" value="THIOREDOXIN_2"/>
    <property type="match status" value="1"/>
</dbReference>
<evidence type="ECO:0000313" key="7">
    <source>
        <dbReference type="Proteomes" id="UP000187266"/>
    </source>
</evidence>
<dbReference type="Gene3D" id="3.40.30.10">
    <property type="entry name" value="Glutaredoxin"/>
    <property type="match status" value="1"/>
</dbReference>
<gene>
    <name evidence="6" type="ORF">BV394_12335</name>
</gene>
<dbReference type="InterPro" id="IPR013766">
    <property type="entry name" value="Thioredoxin_domain"/>
</dbReference>
<keyword evidence="7" id="KW-1185">Reference proteome</keyword>